<dbReference type="InterPro" id="IPR000037">
    <property type="entry name" value="SsrA-bd_prot"/>
</dbReference>
<protein>
    <recommendedName>
        <fullName evidence="3">SsrA-binding protein</fullName>
    </recommendedName>
    <alternativeName>
        <fullName evidence="3">Small protein B</fullName>
    </alternativeName>
</protein>
<keyword evidence="1 3" id="KW-0963">Cytoplasm</keyword>
<name>A0ABZ2KBK3_9BACT</name>
<dbReference type="SUPFAM" id="SSF74982">
    <property type="entry name" value="Small protein B (SmpB)"/>
    <property type="match status" value="1"/>
</dbReference>
<organism evidence="5 6">
    <name type="scientific">Pendulispora brunnea</name>
    <dbReference type="NCBI Taxonomy" id="2905690"/>
    <lineage>
        <taxon>Bacteria</taxon>
        <taxon>Pseudomonadati</taxon>
        <taxon>Myxococcota</taxon>
        <taxon>Myxococcia</taxon>
        <taxon>Myxococcales</taxon>
        <taxon>Sorangiineae</taxon>
        <taxon>Pendulisporaceae</taxon>
        <taxon>Pendulispora</taxon>
    </lineage>
</organism>
<evidence type="ECO:0000256" key="3">
    <source>
        <dbReference type="HAMAP-Rule" id="MF_00023"/>
    </source>
</evidence>
<keyword evidence="2 3" id="KW-0694">RNA-binding</keyword>
<dbReference type="NCBIfam" id="TIGR00086">
    <property type="entry name" value="smpB"/>
    <property type="match status" value="1"/>
</dbReference>
<evidence type="ECO:0000256" key="4">
    <source>
        <dbReference type="SAM" id="MobiDB-lite"/>
    </source>
</evidence>
<dbReference type="HAMAP" id="MF_00023">
    <property type="entry name" value="SmpB"/>
    <property type="match status" value="1"/>
</dbReference>
<dbReference type="CDD" id="cd09294">
    <property type="entry name" value="SmpB"/>
    <property type="match status" value="1"/>
</dbReference>
<feature type="compositionally biased region" description="Basic and acidic residues" evidence="4">
    <location>
        <begin position="135"/>
        <end position="152"/>
    </location>
</feature>
<evidence type="ECO:0000313" key="6">
    <source>
        <dbReference type="Proteomes" id="UP001379533"/>
    </source>
</evidence>
<dbReference type="EMBL" id="CP089982">
    <property type="protein sequence ID" value="WXA96014.1"/>
    <property type="molecule type" value="Genomic_DNA"/>
</dbReference>
<sequence length="164" mass="18504">MAKKKEAETNGEKLIVKNKKVFFDYSIEDHYEGGLVLLGGEVKSLRSGRVEMVDAFASVDRGELWLKQLTIAPTEQASAFPHEPRRPRKVLLHAREIEQIGKRIQREGYTLVPIRLYFKNGFVKVELGLGKGKKSLDKRQDMARKTADREARAAIGRGRKGNAA</sequence>
<feature type="region of interest" description="Disordered" evidence="4">
    <location>
        <begin position="135"/>
        <end position="164"/>
    </location>
</feature>
<dbReference type="InterPro" id="IPR023620">
    <property type="entry name" value="SmpB"/>
</dbReference>
<dbReference type="RefSeq" id="WP_394846627.1">
    <property type="nucleotide sequence ID" value="NZ_CP089982.1"/>
</dbReference>
<evidence type="ECO:0000256" key="2">
    <source>
        <dbReference type="ARBA" id="ARBA00022884"/>
    </source>
</evidence>
<accession>A0ABZ2KBK3</accession>
<dbReference type="Proteomes" id="UP001379533">
    <property type="component" value="Chromosome"/>
</dbReference>
<dbReference type="Gene3D" id="2.40.280.10">
    <property type="match status" value="1"/>
</dbReference>
<comment type="similarity">
    <text evidence="3">Belongs to the SmpB family.</text>
</comment>
<keyword evidence="6" id="KW-1185">Reference proteome</keyword>
<dbReference type="Pfam" id="PF01668">
    <property type="entry name" value="SmpB"/>
    <property type="match status" value="1"/>
</dbReference>
<reference evidence="5 6" key="1">
    <citation type="submission" date="2021-12" db="EMBL/GenBank/DDBJ databases">
        <title>Discovery of the Pendulisporaceae a myxobacterial family with distinct sporulation behavior and unique specialized metabolism.</title>
        <authorList>
            <person name="Garcia R."/>
            <person name="Popoff A."/>
            <person name="Bader C.D."/>
            <person name="Loehr J."/>
            <person name="Walesch S."/>
            <person name="Walt C."/>
            <person name="Boldt J."/>
            <person name="Bunk B."/>
            <person name="Haeckl F.J.F.P.J."/>
            <person name="Gunesch A.P."/>
            <person name="Birkelbach J."/>
            <person name="Nuebel U."/>
            <person name="Pietschmann T."/>
            <person name="Bach T."/>
            <person name="Mueller R."/>
        </authorList>
    </citation>
    <scope>NUCLEOTIDE SEQUENCE [LARGE SCALE GENOMIC DNA]</scope>
    <source>
        <strain evidence="5 6">MSr12523</strain>
    </source>
</reference>
<gene>
    <name evidence="3 5" type="primary">smpB</name>
    <name evidence="5" type="ORF">LZC95_04070</name>
</gene>
<evidence type="ECO:0000313" key="5">
    <source>
        <dbReference type="EMBL" id="WXA96014.1"/>
    </source>
</evidence>
<dbReference type="PANTHER" id="PTHR30308:SF2">
    <property type="entry name" value="SSRA-BINDING PROTEIN"/>
    <property type="match status" value="1"/>
</dbReference>
<evidence type="ECO:0000256" key="1">
    <source>
        <dbReference type="ARBA" id="ARBA00022490"/>
    </source>
</evidence>
<comment type="subcellular location">
    <subcellularLocation>
        <location evidence="3">Cytoplasm</location>
    </subcellularLocation>
    <text evidence="3">The tmRNA-SmpB complex associates with stalled 70S ribosomes.</text>
</comment>
<comment type="function">
    <text evidence="3">Required for rescue of stalled ribosomes mediated by trans-translation. Binds to transfer-messenger RNA (tmRNA), required for stable association of tmRNA with ribosomes. tmRNA and SmpB together mimic tRNA shape, replacing the anticodon stem-loop with SmpB. tmRNA is encoded by the ssrA gene; the 2 termini fold to resemble tRNA(Ala) and it encodes a 'tag peptide', a short internal open reading frame. During trans-translation Ala-aminoacylated tmRNA acts like a tRNA, entering the A-site of stalled ribosomes, displacing the stalled mRNA. The ribosome then switches to translate the ORF on the tmRNA; the nascent peptide is terminated with the 'tag peptide' encoded by the tmRNA and targeted for degradation. The ribosome is freed to recommence translation, which seems to be the essential function of trans-translation.</text>
</comment>
<dbReference type="PANTHER" id="PTHR30308">
    <property type="entry name" value="TMRNA-BINDING COMPONENT OF TRANS-TRANSLATION TAGGING COMPLEX"/>
    <property type="match status" value="1"/>
</dbReference>
<dbReference type="NCBIfam" id="NF003843">
    <property type="entry name" value="PRK05422.1"/>
    <property type="match status" value="1"/>
</dbReference>
<proteinExistence type="inferred from homology"/>